<sequence>MFPIQKIMKEWLSNKCENDEHVERNLRKLIIQDKQLLREINILIQNGTVSEIQDYVIIEIQKLIDSFIESKNLIINLCKRCKSKDLFNTHNIEHHICKKCSRDILKVSYKNITEGKKYNPEQRNVSVHNTSICNSCGFPIDTLGRCGCSD</sequence>
<name>A0A285UB56_9BACL</name>
<evidence type="ECO:0000313" key="1">
    <source>
        <dbReference type="EMBL" id="SOC39062.1"/>
    </source>
</evidence>
<keyword evidence="2" id="KW-1185">Reference proteome</keyword>
<gene>
    <name evidence="1" type="ORF">SAMN05877842_10528</name>
</gene>
<proteinExistence type="predicted"/>
<dbReference type="RefSeq" id="WP_097149234.1">
    <property type="nucleotide sequence ID" value="NZ_OBQC01000005.1"/>
</dbReference>
<dbReference type="EMBL" id="OBQC01000005">
    <property type="protein sequence ID" value="SOC39062.1"/>
    <property type="molecule type" value="Genomic_DNA"/>
</dbReference>
<reference evidence="2" key="1">
    <citation type="submission" date="2017-08" db="EMBL/GenBank/DDBJ databases">
        <authorList>
            <person name="Varghese N."/>
            <person name="Submissions S."/>
        </authorList>
    </citation>
    <scope>NUCLEOTIDE SEQUENCE [LARGE SCALE GENOMIC DNA]</scope>
    <source>
        <strain evidence="2">JC23</strain>
    </source>
</reference>
<dbReference type="OrthoDB" id="2952182at2"/>
<dbReference type="AlphaFoldDB" id="A0A285UB56"/>
<accession>A0A285UB56</accession>
<protein>
    <submittedName>
        <fullName evidence="1">Uncharacterized protein</fullName>
    </submittedName>
</protein>
<dbReference type="Proteomes" id="UP000219252">
    <property type="component" value="Unassembled WGS sequence"/>
</dbReference>
<evidence type="ECO:0000313" key="2">
    <source>
        <dbReference type="Proteomes" id="UP000219252"/>
    </source>
</evidence>
<organism evidence="1 2">
    <name type="scientific">Ureibacillus acetophenoni</name>
    <dbReference type="NCBI Taxonomy" id="614649"/>
    <lineage>
        <taxon>Bacteria</taxon>
        <taxon>Bacillati</taxon>
        <taxon>Bacillota</taxon>
        <taxon>Bacilli</taxon>
        <taxon>Bacillales</taxon>
        <taxon>Caryophanaceae</taxon>
        <taxon>Ureibacillus</taxon>
    </lineage>
</organism>